<comment type="caution">
    <text evidence="1">The sequence shown here is derived from an EMBL/GenBank/DDBJ whole genome shotgun (WGS) entry which is preliminary data.</text>
</comment>
<dbReference type="Proteomes" id="UP000887013">
    <property type="component" value="Unassembled WGS sequence"/>
</dbReference>
<dbReference type="EMBL" id="BMAW01085179">
    <property type="protein sequence ID" value="GFU41778.1"/>
    <property type="molecule type" value="Genomic_DNA"/>
</dbReference>
<evidence type="ECO:0000313" key="2">
    <source>
        <dbReference type="EMBL" id="GFU41778.1"/>
    </source>
</evidence>
<dbReference type="EMBL" id="BMAW01059568">
    <property type="protein sequence ID" value="GFT21727.1"/>
    <property type="molecule type" value="Genomic_DNA"/>
</dbReference>
<organism evidence="1 3">
    <name type="scientific">Nephila pilipes</name>
    <name type="common">Giant wood spider</name>
    <name type="synonym">Nephila maculata</name>
    <dbReference type="NCBI Taxonomy" id="299642"/>
    <lineage>
        <taxon>Eukaryota</taxon>
        <taxon>Metazoa</taxon>
        <taxon>Ecdysozoa</taxon>
        <taxon>Arthropoda</taxon>
        <taxon>Chelicerata</taxon>
        <taxon>Arachnida</taxon>
        <taxon>Araneae</taxon>
        <taxon>Araneomorphae</taxon>
        <taxon>Entelegynae</taxon>
        <taxon>Araneoidea</taxon>
        <taxon>Nephilidae</taxon>
        <taxon>Nephila</taxon>
    </lineage>
</organism>
<dbReference type="AlphaFoldDB" id="A0A8X6NN09"/>
<reference evidence="1" key="1">
    <citation type="submission" date="2020-08" db="EMBL/GenBank/DDBJ databases">
        <title>Multicomponent nature underlies the extraordinary mechanical properties of spider dragline silk.</title>
        <authorList>
            <person name="Kono N."/>
            <person name="Nakamura H."/>
            <person name="Mori M."/>
            <person name="Yoshida Y."/>
            <person name="Ohtoshi R."/>
            <person name="Malay A.D."/>
            <person name="Moran D.A.P."/>
            <person name="Tomita M."/>
            <person name="Numata K."/>
            <person name="Arakawa K."/>
        </authorList>
    </citation>
    <scope>NUCLEOTIDE SEQUENCE</scope>
</reference>
<proteinExistence type="predicted"/>
<sequence length="85" mass="9815">MSSPDNAPKYWSYFLQKLALLLLKPHSQQRRLIPSLSRSSKNIMKSQFNEFEAASPQKRKDVVTCGRKKITPQPNVQTECSNFVF</sequence>
<dbReference type="OrthoDB" id="10049986at2759"/>
<protein>
    <submittedName>
        <fullName evidence="1">Uncharacterized protein</fullName>
    </submittedName>
</protein>
<accession>A0A8X6NN09</accession>
<evidence type="ECO:0000313" key="3">
    <source>
        <dbReference type="Proteomes" id="UP000887013"/>
    </source>
</evidence>
<name>A0A8X6NN09_NEPPI</name>
<evidence type="ECO:0000313" key="1">
    <source>
        <dbReference type="EMBL" id="GFT21727.1"/>
    </source>
</evidence>
<gene>
    <name evidence="1" type="ORF">NPIL_253221</name>
    <name evidence="2" type="ORF">NPIL_526471</name>
</gene>
<keyword evidence="3" id="KW-1185">Reference proteome</keyword>